<dbReference type="AlphaFoldDB" id="A0A1I0EVU7"/>
<dbReference type="Proteomes" id="UP000198507">
    <property type="component" value="Unassembled WGS sequence"/>
</dbReference>
<evidence type="ECO:0000313" key="2">
    <source>
        <dbReference type="EMBL" id="SET49483.1"/>
    </source>
</evidence>
<gene>
    <name evidence="2" type="ORF">SAMN04488546_2608</name>
</gene>
<sequence>MRLGKGGIRVVAPPVTARLLCPAPPPEGAPVSTRGPLPRLLLWSGAVVGAGLAVVGGLALRPPGLVAVGLAAVVSACLAAGVTRESRPGKPAVVDAAWKAGVATVGVLLVLSGTAVLGGAVLTLLVAGAAAGTWTVVWLVRSRGAGVGVASPTVVAPARRPAAPLPPVSSLSTADLGREWVRTTTALSGPLDARTREAIVVRREQTLDELERRDPDGFARWLSGLPLAGSDPSGDLKHGDAAA</sequence>
<name>A0A1I0EVU7_9ACTN</name>
<feature type="transmembrane region" description="Helical" evidence="1">
    <location>
        <begin position="96"/>
        <end position="115"/>
    </location>
</feature>
<reference evidence="3" key="1">
    <citation type="submission" date="2016-10" db="EMBL/GenBank/DDBJ databases">
        <authorList>
            <person name="Varghese N."/>
            <person name="Submissions S."/>
        </authorList>
    </citation>
    <scope>NUCLEOTIDE SEQUENCE [LARGE SCALE GENOMIC DNA]</scope>
    <source>
        <strain evidence="3">DSM 44209</strain>
    </source>
</reference>
<proteinExistence type="predicted"/>
<dbReference type="EMBL" id="FOIE01000005">
    <property type="protein sequence ID" value="SET49483.1"/>
    <property type="molecule type" value="Genomic_DNA"/>
</dbReference>
<keyword evidence="1" id="KW-0472">Membrane</keyword>
<keyword evidence="1" id="KW-1133">Transmembrane helix</keyword>
<keyword evidence="3" id="KW-1185">Reference proteome</keyword>
<protein>
    <submittedName>
        <fullName evidence="2">Uncharacterized protein</fullName>
    </submittedName>
</protein>
<feature type="transmembrane region" description="Helical" evidence="1">
    <location>
        <begin position="121"/>
        <end position="140"/>
    </location>
</feature>
<evidence type="ECO:0000256" key="1">
    <source>
        <dbReference type="SAM" id="Phobius"/>
    </source>
</evidence>
<accession>A0A1I0EVU7</accession>
<keyword evidence="1" id="KW-0812">Transmembrane</keyword>
<feature type="transmembrane region" description="Helical" evidence="1">
    <location>
        <begin position="65"/>
        <end position="84"/>
    </location>
</feature>
<feature type="transmembrane region" description="Helical" evidence="1">
    <location>
        <begin position="40"/>
        <end position="59"/>
    </location>
</feature>
<organism evidence="2 3">
    <name type="scientific">Geodermatophilus poikilotrophus</name>
    <dbReference type="NCBI Taxonomy" id="1333667"/>
    <lineage>
        <taxon>Bacteria</taxon>
        <taxon>Bacillati</taxon>
        <taxon>Actinomycetota</taxon>
        <taxon>Actinomycetes</taxon>
        <taxon>Geodermatophilales</taxon>
        <taxon>Geodermatophilaceae</taxon>
        <taxon>Geodermatophilus</taxon>
    </lineage>
</organism>
<evidence type="ECO:0000313" key="3">
    <source>
        <dbReference type="Proteomes" id="UP000198507"/>
    </source>
</evidence>